<accession>A0A7J5A9I9</accession>
<sequence length="118" mass="13585">MLKHNFKKLKIWKSSMLLCKIVFKVTDSFPKSELYSLTSQINRSAVSVPSNIAEGSSRSSKKDFKRFLEIALGSLFELQTQIVLSSYKSYINNKELINLEEKIEELQKMISGFKKSLE</sequence>
<dbReference type="NCBIfam" id="TIGR02436">
    <property type="entry name" value="four helix bundle protein"/>
    <property type="match status" value="1"/>
</dbReference>
<name>A0A7J5A9I9_9FLAO</name>
<organism evidence="1 2">
    <name type="scientific">Tenacibaculum aiptasiae</name>
    <dbReference type="NCBI Taxonomy" id="426481"/>
    <lineage>
        <taxon>Bacteria</taxon>
        <taxon>Pseudomonadati</taxon>
        <taxon>Bacteroidota</taxon>
        <taxon>Flavobacteriia</taxon>
        <taxon>Flavobacteriales</taxon>
        <taxon>Flavobacteriaceae</taxon>
        <taxon>Tenacibaculum</taxon>
    </lineage>
</organism>
<dbReference type="RefSeq" id="WP_150900866.1">
    <property type="nucleotide sequence ID" value="NZ_WAAU01000029.1"/>
</dbReference>
<dbReference type="Pfam" id="PF05635">
    <property type="entry name" value="23S_rRNA_IVP"/>
    <property type="match status" value="1"/>
</dbReference>
<dbReference type="EMBL" id="WAAU01000029">
    <property type="protein sequence ID" value="KAB1154232.1"/>
    <property type="molecule type" value="Genomic_DNA"/>
</dbReference>
<keyword evidence="2" id="KW-1185">Reference proteome</keyword>
<evidence type="ECO:0000313" key="1">
    <source>
        <dbReference type="EMBL" id="KAB1154232.1"/>
    </source>
</evidence>
<protein>
    <submittedName>
        <fullName evidence="1">Four helix bundle protein</fullName>
    </submittedName>
</protein>
<reference evidence="1 2" key="1">
    <citation type="submission" date="2019-09" db="EMBL/GenBank/DDBJ databases">
        <authorList>
            <person name="Cao W.R."/>
        </authorList>
    </citation>
    <scope>NUCLEOTIDE SEQUENCE [LARGE SCALE GENOMIC DNA]</scope>
    <source>
        <strain evidence="2">a4</strain>
    </source>
</reference>
<dbReference type="Gene3D" id="1.20.1440.60">
    <property type="entry name" value="23S rRNA-intervening sequence"/>
    <property type="match status" value="1"/>
</dbReference>
<dbReference type="InterPro" id="IPR036583">
    <property type="entry name" value="23S_rRNA_IVS_sf"/>
</dbReference>
<dbReference type="AlphaFoldDB" id="A0A7J5A9I9"/>
<comment type="caution">
    <text evidence="1">The sequence shown here is derived from an EMBL/GenBank/DDBJ whole genome shotgun (WGS) entry which is preliminary data.</text>
</comment>
<gene>
    <name evidence="1" type="ORF">F7018_14765</name>
</gene>
<dbReference type="Proteomes" id="UP000467305">
    <property type="component" value="Unassembled WGS sequence"/>
</dbReference>
<dbReference type="OrthoDB" id="9811959at2"/>
<dbReference type="PANTHER" id="PTHR38471">
    <property type="entry name" value="FOUR HELIX BUNDLE PROTEIN"/>
    <property type="match status" value="1"/>
</dbReference>
<evidence type="ECO:0000313" key="2">
    <source>
        <dbReference type="Proteomes" id="UP000467305"/>
    </source>
</evidence>
<dbReference type="PANTHER" id="PTHR38471:SF2">
    <property type="entry name" value="FOUR HELIX BUNDLE PROTEIN"/>
    <property type="match status" value="1"/>
</dbReference>
<dbReference type="InterPro" id="IPR012657">
    <property type="entry name" value="23S_rRNA-intervening_sequence"/>
</dbReference>
<dbReference type="CDD" id="cd16377">
    <property type="entry name" value="23S_rRNA_IVP_like"/>
    <property type="match status" value="1"/>
</dbReference>
<proteinExistence type="predicted"/>
<dbReference type="SUPFAM" id="SSF158446">
    <property type="entry name" value="IVS-encoded protein-like"/>
    <property type="match status" value="1"/>
</dbReference>